<name>A0AC35G1J9_9BILA</name>
<accession>A0AC35G1J9</accession>
<evidence type="ECO:0000313" key="1">
    <source>
        <dbReference type="Proteomes" id="UP000887580"/>
    </source>
</evidence>
<dbReference type="WBParaSite" id="PS1159_v2.g23020.t1">
    <property type="protein sequence ID" value="PS1159_v2.g23020.t1"/>
    <property type="gene ID" value="PS1159_v2.g23020"/>
</dbReference>
<sequence>MADIKMINKKTSSLQISEQDPQSDQPTAQDESEDLQKFTHWDDNNGEPPITTEDMTQQNRGGWSVEEMFKTNQSLGVQSTFKDDLTQYTTVPAEGSKEDRARAAKIAKEIEANEKSKRMAYLENDDEERDLDKETIIPDEAFDSSQSYHQQKRNSRGSKRDKPFPQRKEIIVPENHRANALRDPPPPPRNRQLEHGRQRDRGNHGKTYQAGPSNSGNNNNDGQNRQQPPSLSQQQTEQQNSANQKSQNFSRRKEDLKSWQNNFNAAYRQNSQSSSTSPQKTPVQTSPSVQEQEPQFPVQSQQQQQQQPGANHASQQQPPQPTAPIYPPRPTNAWQKGPPDFSSLQPTIRPQQKQHPQPPQQAFVNPQFNQPPPNVTTTVNSETIEGLVQEPQYTVQQNQNFEAQENHVSDVPPSETATEQSSYATHIPQSLTNPLPPGYILTTQGVGMQPTFIPQQISYVPTGVPIYNQQIVTSTQGGASVAGGGYSSFVHQPQTFVVRSNYDMTNGGNGGGGYIQTNLQQQPQHLPQLQYAAMPLQQYNVPSQQQQQYQQQPQQFQYAAMPLQQYHNPPSQQYQRQPQQQFQPQLPYSQLPPKRYGQN</sequence>
<proteinExistence type="predicted"/>
<protein>
    <submittedName>
        <fullName evidence="2">LsmAD domain-containing protein</fullName>
    </submittedName>
</protein>
<dbReference type="Proteomes" id="UP000887580">
    <property type="component" value="Unplaced"/>
</dbReference>
<evidence type="ECO:0000313" key="2">
    <source>
        <dbReference type="WBParaSite" id="PS1159_v2.g23020.t1"/>
    </source>
</evidence>
<organism evidence="1 2">
    <name type="scientific">Panagrolaimus sp. PS1159</name>
    <dbReference type="NCBI Taxonomy" id="55785"/>
    <lineage>
        <taxon>Eukaryota</taxon>
        <taxon>Metazoa</taxon>
        <taxon>Ecdysozoa</taxon>
        <taxon>Nematoda</taxon>
        <taxon>Chromadorea</taxon>
        <taxon>Rhabditida</taxon>
        <taxon>Tylenchina</taxon>
        <taxon>Panagrolaimomorpha</taxon>
        <taxon>Panagrolaimoidea</taxon>
        <taxon>Panagrolaimidae</taxon>
        <taxon>Panagrolaimus</taxon>
    </lineage>
</organism>
<reference evidence="2" key="1">
    <citation type="submission" date="2022-11" db="UniProtKB">
        <authorList>
            <consortium name="WormBaseParasite"/>
        </authorList>
    </citation>
    <scope>IDENTIFICATION</scope>
</reference>